<evidence type="ECO:0000256" key="1">
    <source>
        <dbReference type="SAM" id="Phobius"/>
    </source>
</evidence>
<feature type="transmembrane region" description="Helical" evidence="1">
    <location>
        <begin position="98"/>
        <end position="117"/>
    </location>
</feature>
<feature type="non-terminal residue" evidence="2">
    <location>
        <position position="251"/>
    </location>
</feature>
<keyword evidence="1" id="KW-0812">Transmembrane</keyword>
<accession>A0A382TFT6</accession>
<protein>
    <submittedName>
        <fullName evidence="2">Uncharacterized protein</fullName>
    </submittedName>
</protein>
<keyword evidence="1" id="KW-0472">Membrane</keyword>
<dbReference type="AlphaFoldDB" id="A0A382TFT6"/>
<keyword evidence="1" id="KW-1133">Transmembrane helix</keyword>
<proteinExistence type="predicted"/>
<gene>
    <name evidence="2" type="ORF">METZ01_LOCUS373854</name>
</gene>
<dbReference type="EMBL" id="UINC01136310">
    <property type="protein sequence ID" value="SVD21000.1"/>
    <property type="molecule type" value="Genomic_DNA"/>
</dbReference>
<name>A0A382TFT6_9ZZZZ</name>
<feature type="transmembrane region" description="Helical" evidence="1">
    <location>
        <begin position="45"/>
        <end position="67"/>
    </location>
</feature>
<sequence length="251" mass="27968">MNLKRLITEIHRRSLWQVTGVYLFAGWGAFEVISSLTKTAGLPSWFPAAALAILVLFLPVVLATAFIGKNLESNNTEIPDGHAEPKNKSKKTIQWKHAFITGATITVLIALIGILFFSNNDLDDTSKTEINNFDESVDQNKLTDSMGYISLSTVPSKADVKYSYISDTKDKRVFSSITPINDLALAAGEYLFEIFYDEYNNLKFVIEISTDTKQNRKLKLIPNSSLTSGMVHIDEGFLVSDSLSLRISEFL</sequence>
<evidence type="ECO:0000313" key="2">
    <source>
        <dbReference type="EMBL" id="SVD21000.1"/>
    </source>
</evidence>
<reference evidence="2" key="1">
    <citation type="submission" date="2018-05" db="EMBL/GenBank/DDBJ databases">
        <authorList>
            <person name="Lanie J.A."/>
            <person name="Ng W.-L."/>
            <person name="Kazmierczak K.M."/>
            <person name="Andrzejewski T.M."/>
            <person name="Davidsen T.M."/>
            <person name="Wayne K.J."/>
            <person name="Tettelin H."/>
            <person name="Glass J.I."/>
            <person name="Rusch D."/>
            <person name="Podicherti R."/>
            <person name="Tsui H.-C.T."/>
            <person name="Winkler M.E."/>
        </authorList>
    </citation>
    <scope>NUCLEOTIDE SEQUENCE</scope>
</reference>
<feature type="transmembrane region" description="Helical" evidence="1">
    <location>
        <begin position="14"/>
        <end position="33"/>
    </location>
</feature>
<organism evidence="2">
    <name type="scientific">marine metagenome</name>
    <dbReference type="NCBI Taxonomy" id="408172"/>
    <lineage>
        <taxon>unclassified sequences</taxon>
        <taxon>metagenomes</taxon>
        <taxon>ecological metagenomes</taxon>
    </lineage>
</organism>